<dbReference type="PANTHER" id="PTHR46082:SF6">
    <property type="entry name" value="AAA+ ATPASE DOMAIN-CONTAINING PROTEIN-RELATED"/>
    <property type="match status" value="1"/>
</dbReference>
<keyword evidence="4" id="KW-1185">Reference proteome</keyword>
<accession>A0A370PV62</accession>
<organism evidence="3 4">
    <name type="scientific">Aspergillus phoenicis ATCC 13157</name>
    <dbReference type="NCBI Taxonomy" id="1353007"/>
    <lineage>
        <taxon>Eukaryota</taxon>
        <taxon>Fungi</taxon>
        <taxon>Dikarya</taxon>
        <taxon>Ascomycota</taxon>
        <taxon>Pezizomycotina</taxon>
        <taxon>Eurotiomycetes</taxon>
        <taxon>Eurotiomycetidae</taxon>
        <taxon>Eurotiales</taxon>
        <taxon>Aspergillaceae</taxon>
        <taxon>Aspergillus</taxon>
    </lineage>
</organism>
<evidence type="ECO:0000313" key="3">
    <source>
        <dbReference type="EMBL" id="RDK46077.1"/>
    </source>
</evidence>
<dbReference type="Gene3D" id="3.40.50.1580">
    <property type="entry name" value="Nucleoside phosphorylase domain"/>
    <property type="match status" value="1"/>
</dbReference>
<dbReference type="SUPFAM" id="SSF52540">
    <property type="entry name" value="P-loop containing nucleoside triphosphate hydrolases"/>
    <property type="match status" value="1"/>
</dbReference>
<name>A0A370PV62_ASPPH</name>
<dbReference type="InterPro" id="IPR053137">
    <property type="entry name" value="NLR-like"/>
</dbReference>
<dbReference type="Pfam" id="PF24883">
    <property type="entry name" value="NPHP3_N"/>
    <property type="match status" value="1"/>
</dbReference>
<evidence type="ECO:0000256" key="1">
    <source>
        <dbReference type="ARBA" id="ARBA00022737"/>
    </source>
</evidence>
<evidence type="ECO:0000313" key="4">
    <source>
        <dbReference type="Proteomes" id="UP000254937"/>
    </source>
</evidence>
<dbReference type="GO" id="GO:0009116">
    <property type="term" value="P:nucleoside metabolic process"/>
    <property type="evidence" value="ECO:0007669"/>
    <property type="project" value="InterPro"/>
</dbReference>
<dbReference type="Proteomes" id="UP000254937">
    <property type="component" value="Unassembled WGS sequence"/>
</dbReference>
<proteinExistence type="predicted"/>
<dbReference type="PANTHER" id="PTHR46082">
    <property type="entry name" value="ATP/GTP-BINDING PROTEIN-RELATED"/>
    <property type="match status" value="1"/>
</dbReference>
<protein>
    <recommendedName>
        <fullName evidence="2">Nephrocystin 3-like N-terminal domain-containing protein</fullName>
    </recommendedName>
</protein>
<dbReference type="SUPFAM" id="SSF53167">
    <property type="entry name" value="Purine and uridine phosphorylases"/>
    <property type="match status" value="1"/>
</dbReference>
<dbReference type="GO" id="GO:0003824">
    <property type="term" value="F:catalytic activity"/>
    <property type="evidence" value="ECO:0007669"/>
    <property type="project" value="InterPro"/>
</dbReference>
<dbReference type="AlphaFoldDB" id="A0A370PV62"/>
<evidence type="ECO:0000259" key="2">
    <source>
        <dbReference type="Pfam" id="PF24883"/>
    </source>
</evidence>
<keyword evidence="1" id="KW-0677">Repeat</keyword>
<dbReference type="EMBL" id="KZ851846">
    <property type="protein sequence ID" value="RDK46077.1"/>
    <property type="molecule type" value="Genomic_DNA"/>
</dbReference>
<dbReference type="InterPro" id="IPR035994">
    <property type="entry name" value="Nucleoside_phosphorylase_sf"/>
</dbReference>
<reference evidence="3 4" key="1">
    <citation type="submission" date="2018-07" db="EMBL/GenBank/DDBJ databases">
        <title>Section-level genome sequencing of Aspergillus section Nigri to investigate inter- and intra-species variation.</title>
        <authorList>
            <consortium name="DOE Joint Genome Institute"/>
            <person name="Vesth T.C."/>
            <person name="Nybo J.L."/>
            <person name="Theobald S."/>
            <person name="Frisvad J.C."/>
            <person name="Larsen T.O."/>
            <person name="Nielsen K.F."/>
            <person name="Hoof J.B."/>
            <person name="Brandl J."/>
            <person name="Salamov A."/>
            <person name="Riley R."/>
            <person name="Gladden J.M."/>
            <person name="Phatale P."/>
            <person name="Nielsen M.T."/>
            <person name="Lyhne E.K."/>
            <person name="Kogle M.E."/>
            <person name="Strasser K."/>
            <person name="McDonnell E."/>
            <person name="Barry K."/>
            <person name="Clum A."/>
            <person name="Chen C."/>
            <person name="Nolan M."/>
            <person name="Sandor L."/>
            <person name="Kuo A."/>
            <person name="Lipzen A."/>
            <person name="Hainaut M."/>
            <person name="Drula E."/>
            <person name="Tsang A."/>
            <person name="Magnuson J.K."/>
            <person name="Henrissat B."/>
            <person name="Wiebenga A."/>
            <person name="Simmons B.A."/>
            <person name="Makela M.R."/>
            <person name="De vries R.P."/>
            <person name="Grigoriev I.V."/>
            <person name="Mortensen U.H."/>
            <person name="Baker S.E."/>
            <person name="Andersen M.R."/>
        </authorList>
    </citation>
    <scope>NUCLEOTIDE SEQUENCE [LARGE SCALE GENOMIC DNA]</scope>
    <source>
        <strain evidence="3 4">ATCC 13157</strain>
    </source>
</reference>
<gene>
    <name evidence="3" type="ORF">M752DRAFT_332712</name>
</gene>
<dbReference type="InterPro" id="IPR027417">
    <property type="entry name" value="P-loop_NTPase"/>
</dbReference>
<dbReference type="InterPro" id="IPR056884">
    <property type="entry name" value="NPHP3-like_N"/>
</dbReference>
<sequence length="1084" mass="123273">MKIRRERLLYGAPQQVIFGLIKLPLKLIWQNTEPSSGKRPRTVPAEAIKVAIFCALSYEATAVKYCLDEELACQPRTIGPKNYMYSFGRIGEHKLVIAQPVHMGLVKAAQCAATVRQQFPHVQFALLVGIGAGIPCPNRCDIRLGDIAVGIPRGSHPGVIQYDLGIYEEDEFVPQGCLNKPSSILISADGSLEEDEIMNRSPLREILKDITKNPGYERPSGQDILYDDDFHHINTGGDCTECEKSDWKKIVPRTPRSLEHPVVHRGLILSGNGVIKTPQDRNRLRRGHDDAICFEMEGAGIADVIPCLVVRGICDYADTHKQDGWHHFAAAVAAAHCKSILLKIDAQGVGDATQMSSLLSDQDDLLRAIRAMIQCQSLATALWPIKYLLPLETSHDGVCYEQKGCLDLNRLPIAKDAAFDSYADQHETFCLPGTCISLLQRIEDWVYDESGRCIFYLNGMAGTGKSTISRTVAKHFREKQMLGASFFFKRNAGDRGHARRLFSTIARQLITHLPQLSPIIKKAVRENLDISTKSLREQFGRLLFSPLIELGRTGKDTETIVIVIDALDECESDKDVRLIVHLLSQLRDSGVVHPRIFLSSRPELPICQSFSHLVANKYRDFALQEVLSPTIEHDISLLLRHRIAEIKNDNPLPSNWPSEQDFQKLVTLCVPSFAFAAAFCNTLEEPQWDPEEVLGEFLQSPRLKLDQIYLPILNRMLHGRAKSQQEKLVREFKEVVGPILILQRALSVKSLSILTGNSEKLIKRRLGSLHSIIKVPDDDTLPVEPLHWSLRSFLHSPDSREMTPFWIDEKETHSEITARCQKLMEYTFEQNTHNPLASDTPQVDSDLGNGAYNNTTPELQYACQYWVHHLLNSANPVDKLDTLFPFLQEHFFHWVQVLNVISDRSTITDMINRLQSIKHDHNMSRFLEDVKKSILKNESGLIEDEEDDNPVRTKCVKEAICLARKHERRRQSRMKRKGYLVTRKAPRPRPCVLPMEILYLILEYLPYQTIVDLEKGLRLNLGNGFWRTRLSTRIFYEVKKIATDEVNWKRLSMLLERRLKKSNALAIRRFIISSLDRAMKFVNV</sequence>
<feature type="domain" description="Nephrocystin 3-like N-terminal" evidence="2">
    <location>
        <begin position="433"/>
        <end position="601"/>
    </location>
</feature>
<dbReference type="Gene3D" id="3.40.50.300">
    <property type="entry name" value="P-loop containing nucleotide triphosphate hydrolases"/>
    <property type="match status" value="1"/>
</dbReference>